<dbReference type="InterPro" id="IPR033479">
    <property type="entry name" value="dCache_1"/>
</dbReference>
<name>A0A9D9I0H3_9FIRM</name>
<dbReference type="SUPFAM" id="SSF55073">
    <property type="entry name" value="Nucleotide cyclase"/>
    <property type="match status" value="1"/>
</dbReference>
<comment type="caution">
    <text evidence="9">The sequence shown here is derived from an EMBL/GenBank/DDBJ whole genome shotgun (WGS) entry which is preliminary data.</text>
</comment>
<sequence length="740" mass="86530">MKNIAKFNFKYKKKLMKSILLFMCIVLGIMIVIFEVYDRQLTEVMDEEAKVTLKNVSSQNIITLKKEIHAKQRFMRSIARRIRLQEEIDIDNLIKELKLYADSYEFYNMGIIDKNGICYTTLDEKLDLSQYDYYKKGLQGTEGISESYLSEDGTTYLNIFTVPIVKKEKVEFILTASYQSKHFSELLNITSFDGKGQTMVIDNEGRLITMPFDGKISNQLKNQVTVKKEKLYLQKEIKKQLEYKQKGFIQYKYKGTDSIAYYEPTEISGWYLVSYVPKDAIYKNANIVNKIILTEKISAYSMVSIVLVLFIFAYQKYQNKISSIIFFDDLTKEKNYEYLKIYFDHLSISERKTKYLFVLDIDNFKVINAMYGTKIGDQILQYIPEIFKEIFIRDDIFKCQSDTFAIVTSKPQEKIPFYIQQFNERIKQDVKNKKTVSFHVSFGICSLGEFDDLHSVYTNALIAKNEIKGNTNQNYKFFSEENKNLVIENQKIEGLFNEALRSQEFEVWYQPKCNMRTREVLGAEALIRWRKKDGTLISPSKFIPVFENNGQIIHLDKEVIRQVCKNMDEMRRLGMTIKPISVNLSRVHLENEGIVTYISEMMEKYHIEPKMISFEITESVAIEKNKQLNELVHELHKIGCKVDIDDYGTGSSTLNSLSFSEFDTLKLDKSFIDCIGNQKMNIIIQSTISLAKHLNMEIVVEGVENETQINFLLENQCDVAQGYYFYKPLDKNSYFALYEK</sequence>
<feature type="transmembrane region" description="Helical" evidence="6">
    <location>
        <begin position="20"/>
        <end position="37"/>
    </location>
</feature>
<evidence type="ECO:0000256" key="3">
    <source>
        <dbReference type="ARBA" id="ARBA00022692"/>
    </source>
</evidence>
<dbReference type="AlphaFoldDB" id="A0A9D9I0H3"/>
<evidence type="ECO:0000256" key="6">
    <source>
        <dbReference type="SAM" id="Phobius"/>
    </source>
</evidence>
<dbReference type="InterPro" id="IPR029787">
    <property type="entry name" value="Nucleotide_cyclase"/>
</dbReference>
<dbReference type="Pfam" id="PF00563">
    <property type="entry name" value="EAL"/>
    <property type="match status" value="1"/>
</dbReference>
<reference evidence="9" key="2">
    <citation type="journal article" date="2021" name="PeerJ">
        <title>Extensive microbial diversity within the chicken gut microbiome revealed by metagenomics and culture.</title>
        <authorList>
            <person name="Gilroy R."/>
            <person name="Ravi A."/>
            <person name="Getino M."/>
            <person name="Pursley I."/>
            <person name="Horton D.L."/>
            <person name="Alikhan N.F."/>
            <person name="Baker D."/>
            <person name="Gharbi K."/>
            <person name="Hall N."/>
            <person name="Watson M."/>
            <person name="Adriaenssens E.M."/>
            <person name="Foster-Nyarko E."/>
            <person name="Jarju S."/>
            <person name="Secka A."/>
            <person name="Antonio M."/>
            <person name="Oren A."/>
            <person name="Chaudhuri R.R."/>
            <person name="La Ragione R."/>
            <person name="Hildebrand F."/>
            <person name="Pallen M.J."/>
        </authorList>
    </citation>
    <scope>NUCLEOTIDE SEQUENCE</scope>
    <source>
        <strain evidence="9">E3-2379</strain>
    </source>
</reference>
<dbReference type="Proteomes" id="UP000823618">
    <property type="component" value="Unassembled WGS sequence"/>
</dbReference>
<dbReference type="CDD" id="cd01948">
    <property type="entry name" value="EAL"/>
    <property type="match status" value="1"/>
</dbReference>
<evidence type="ECO:0000313" key="10">
    <source>
        <dbReference type="Proteomes" id="UP000823618"/>
    </source>
</evidence>
<dbReference type="InterPro" id="IPR043128">
    <property type="entry name" value="Rev_trsase/Diguanyl_cyclase"/>
</dbReference>
<proteinExistence type="predicted"/>
<dbReference type="SMART" id="SM00267">
    <property type="entry name" value="GGDEF"/>
    <property type="match status" value="1"/>
</dbReference>
<dbReference type="GO" id="GO:0071111">
    <property type="term" value="F:cyclic-guanylate-specific phosphodiesterase activity"/>
    <property type="evidence" value="ECO:0007669"/>
    <property type="project" value="InterPro"/>
</dbReference>
<evidence type="ECO:0000256" key="2">
    <source>
        <dbReference type="ARBA" id="ARBA00022475"/>
    </source>
</evidence>
<evidence type="ECO:0000256" key="4">
    <source>
        <dbReference type="ARBA" id="ARBA00022989"/>
    </source>
</evidence>
<feature type="domain" description="EAL" evidence="7">
    <location>
        <begin position="489"/>
        <end position="740"/>
    </location>
</feature>
<organism evidence="9 10">
    <name type="scientific">Candidatus Scybalomonas excrementavium</name>
    <dbReference type="NCBI Taxonomy" id="2840943"/>
    <lineage>
        <taxon>Bacteria</taxon>
        <taxon>Bacillati</taxon>
        <taxon>Bacillota</taxon>
        <taxon>Clostridia</taxon>
        <taxon>Lachnospirales</taxon>
        <taxon>Lachnospiraceae</taxon>
        <taxon>Lachnospiraceae incertae sedis</taxon>
        <taxon>Candidatus Scybalomonas</taxon>
    </lineage>
</organism>
<dbReference type="InterPro" id="IPR000160">
    <property type="entry name" value="GGDEF_dom"/>
</dbReference>
<reference evidence="9" key="1">
    <citation type="submission" date="2020-10" db="EMBL/GenBank/DDBJ databases">
        <authorList>
            <person name="Gilroy R."/>
        </authorList>
    </citation>
    <scope>NUCLEOTIDE SEQUENCE</scope>
    <source>
        <strain evidence="9">E3-2379</strain>
    </source>
</reference>
<evidence type="ECO:0000313" key="9">
    <source>
        <dbReference type="EMBL" id="MBO8463552.1"/>
    </source>
</evidence>
<dbReference type="SUPFAM" id="SSF141868">
    <property type="entry name" value="EAL domain-like"/>
    <property type="match status" value="1"/>
</dbReference>
<dbReference type="Pfam" id="PF02743">
    <property type="entry name" value="dCache_1"/>
    <property type="match status" value="1"/>
</dbReference>
<protein>
    <submittedName>
        <fullName evidence="9">EAL domain-containing protein</fullName>
    </submittedName>
</protein>
<dbReference type="CDD" id="cd12912">
    <property type="entry name" value="PDC2_MCP_like"/>
    <property type="match status" value="1"/>
</dbReference>
<dbReference type="SMART" id="SM00052">
    <property type="entry name" value="EAL"/>
    <property type="match status" value="1"/>
</dbReference>
<dbReference type="GO" id="GO:0005886">
    <property type="term" value="C:plasma membrane"/>
    <property type="evidence" value="ECO:0007669"/>
    <property type="project" value="UniProtKB-SubCell"/>
</dbReference>
<dbReference type="CDD" id="cd18773">
    <property type="entry name" value="PDC1_HK_sensor"/>
    <property type="match status" value="1"/>
</dbReference>
<evidence type="ECO:0000256" key="1">
    <source>
        <dbReference type="ARBA" id="ARBA00004651"/>
    </source>
</evidence>
<evidence type="ECO:0000256" key="5">
    <source>
        <dbReference type="ARBA" id="ARBA00023136"/>
    </source>
</evidence>
<dbReference type="Gene3D" id="3.30.70.270">
    <property type="match status" value="1"/>
</dbReference>
<dbReference type="Gene3D" id="3.30.450.20">
    <property type="entry name" value="PAS domain"/>
    <property type="match status" value="1"/>
</dbReference>
<evidence type="ECO:0000259" key="7">
    <source>
        <dbReference type="PROSITE" id="PS50883"/>
    </source>
</evidence>
<dbReference type="PROSITE" id="PS50883">
    <property type="entry name" value="EAL"/>
    <property type="match status" value="1"/>
</dbReference>
<dbReference type="Gene3D" id="3.20.20.450">
    <property type="entry name" value="EAL domain"/>
    <property type="match status" value="1"/>
</dbReference>
<dbReference type="PANTHER" id="PTHR33121">
    <property type="entry name" value="CYCLIC DI-GMP PHOSPHODIESTERASE PDEF"/>
    <property type="match status" value="1"/>
</dbReference>
<comment type="subcellular location">
    <subcellularLocation>
        <location evidence="1">Cell membrane</location>
        <topology evidence="1">Multi-pass membrane protein</topology>
    </subcellularLocation>
</comment>
<evidence type="ECO:0000259" key="8">
    <source>
        <dbReference type="PROSITE" id="PS50887"/>
    </source>
</evidence>
<dbReference type="Pfam" id="PF00990">
    <property type="entry name" value="GGDEF"/>
    <property type="match status" value="1"/>
</dbReference>
<dbReference type="PANTHER" id="PTHR33121:SF70">
    <property type="entry name" value="SIGNALING PROTEIN YKOW"/>
    <property type="match status" value="1"/>
</dbReference>
<accession>A0A9D9I0H3</accession>
<keyword evidence="2" id="KW-1003">Cell membrane</keyword>
<keyword evidence="5 6" id="KW-0472">Membrane</keyword>
<gene>
    <name evidence="9" type="ORF">IAC13_06430</name>
</gene>
<dbReference type="InterPro" id="IPR050706">
    <property type="entry name" value="Cyclic-di-GMP_PDE-like"/>
</dbReference>
<keyword evidence="4 6" id="KW-1133">Transmembrane helix</keyword>
<feature type="domain" description="GGDEF" evidence="8">
    <location>
        <begin position="352"/>
        <end position="480"/>
    </location>
</feature>
<keyword evidence="3 6" id="KW-0812">Transmembrane</keyword>
<dbReference type="PROSITE" id="PS50887">
    <property type="entry name" value="GGDEF"/>
    <property type="match status" value="1"/>
</dbReference>
<dbReference type="EMBL" id="JADIML010000174">
    <property type="protein sequence ID" value="MBO8463552.1"/>
    <property type="molecule type" value="Genomic_DNA"/>
</dbReference>
<dbReference type="InterPro" id="IPR035919">
    <property type="entry name" value="EAL_sf"/>
</dbReference>
<dbReference type="NCBIfam" id="TIGR00254">
    <property type="entry name" value="GGDEF"/>
    <property type="match status" value="1"/>
</dbReference>
<dbReference type="InterPro" id="IPR001633">
    <property type="entry name" value="EAL_dom"/>
</dbReference>